<sequence>MEIKSVLFIGFVWPEANSSAAGSRMIQLIRYFSDLGAKITFASSAKLGEHPSDLKSLGVEMVPIRLNHSSFDDFIKILNPDAVVFDRYMTEEQFGWRVAECCPNCIRILDTEDLHCLRFVRQQCYKKGEQLTESKLLSNELSKRELASIFRSDLSLVISQFEMQLLENLFGVSSNLLFYLPLVVEQETVNIKDWKNKKDFVFIGNFMHAPNWDAVLNLKNNIWPSIRENLPEVKLHIYGAYSSVKVKQLHNEQSGFLVHGWAESAREVFESARVSLAPIRFGAGLKGKLLESMHFGTPNVTTSIGAEGIQGNMHWGGFVEDQWDEFSKAAVKLYLDEKVWVASRDSGYNLIRERFDSQVHFVAFKNRLQQVISDLKNHRNKNFIGAMLTQQTTAASKYMSKWIEAKNSNE</sequence>
<dbReference type="SUPFAM" id="SSF53756">
    <property type="entry name" value="UDP-Glycosyltransferase/glycogen phosphorylase"/>
    <property type="match status" value="1"/>
</dbReference>
<evidence type="ECO:0000313" key="1">
    <source>
        <dbReference type="EMBL" id="EKF56161.1"/>
    </source>
</evidence>
<dbReference type="STRING" id="555500.I215_04420"/>
<dbReference type="eggNOG" id="COG0438">
    <property type="taxonomic scope" value="Bacteria"/>
</dbReference>
<organism evidence="1 2">
    <name type="scientific">Galbibacter marinus</name>
    <dbReference type="NCBI Taxonomy" id="555500"/>
    <lineage>
        <taxon>Bacteria</taxon>
        <taxon>Pseudomonadati</taxon>
        <taxon>Bacteroidota</taxon>
        <taxon>Flavobacteriia</taxon>
        <taxon>Flavobacteriales</taxon>
        <taxon>Flavobacteriaceae</taxon>
        <taxon>Galbibacter</taxon>
    </lineage>
</organism>
<protein>
    <submittedName>
        <fullName evidence="1">Glycoside hydrolase family protein</fullName>
    </submittedName>
</protein>
<dbReference type="Proteomes" id="UP000007364">
    <property type="component" value="Unassembled WGS sequence"/>
</dbReference>
<dbReference type="GO" id="GO:0016787">
    <property type="term" value="F:hydrolase activity"/>
    <property type="evidence" value="ECO:0007669"/>
    <property type="project" value="UniProtKB-KW"/>
</dbReference>
<name>K2Q5S5_9FLAO</name>
<gene>
    <name evidence="1" type="ORF">I215_04420</name>
</gene>
<dbReference type="CDD" id="cd03801">
    <property type="entry name" value="GT4_PimA-like"/>
    <property type="match status" value="1"/>
</dbReference>
<dbReference type="PATRIC" id="fig|555500.3.peg.915"/>
<accession>K2Q5S5</accession>
<dbReference type="EMBL" id="AMSG01000003">
    <property type="protein sequence ID" value="EKF56161.1"/>
    <property type="molecule type" value="Genomic_DNA"/>
</dbReference>
<dbReference type="Pfam" id="PF13692">
    <property type="entry name" value="Glyco_trans_1_4"/>
    <property type="match status" value="1"/>
</dbReference>
<keyword evidence="2" id="KW-1185">Reference proteome</keyword>
<proteinExistence type="predicted"/>
<keyword evidence="1" id="KW-0378">Hydrolase</keyword>
<dbReference type="RefSeq" id="WP_008990757.1">
    <property type="nucleotide sequence ID" value="NZ_AMSG01000003.1"/>
</dbReference>
<reference evidence="1 2" key="1">
    <citation type="journal article" date="2012" name="J. Bacteriol.">
        <title>Genome Sequence of Galbibacter marinum Type Strain ck-I2-15.</title>
        <authorList>
            <person name="Lai Q."/>
            <person name="Li C."/>
            <person name="Shao Z."/>
        </authorList>
    </citation>
    <scope>NUCLEOTIDE SEQUENCE [LARGE SCALE GENOMIC DNA]</scope>
    <source>
        <strain evidence="2">ck-I2-15</strain>
    </source>
</reference>
<dbReference type="OrthoDB" id="9807209at2"/>
<comment type="caution">
    <text evidence="1">The sequence shown here is derived from an EMBL/GenBank/DDBJ whole genome shotgun (WGS) entry which is preliminary data.</text>
</comment>
<evidence type="ECO:0000313" key="2">
    <source>
        <dbReference type="Proteomes" id="UP000007364"/>
    </source>
</evidence>
<dbReference type="Gene3D" id="3.40.50.2000">
    <property type="entry name" value="Glycogen Phosphorylase B"/>
    <property type="match status" value="1"/>
</dbReference>
<dbReference type="AlphaFoldDB" id="K2Q5S5"/>